<feature type="region of interest" description="Disordered" evidence="2">
    <location>
        <begin position="232"/>
        <end position="293"/>
    </location>
</feature>
<feature type="compositionally biased region" description="Basic and acidic residues" evidence="2">
    <location>
        <begin position="238"/>
        <end position="248"/>
    </location>
</feature>
<protein>
    <recommendedName>
        <fullName evidence="6">Lipoprotein</fullName>
    </recommendedName>
</protein>
<feature type="non-terminal residue" evidence="4">
    <location>
        <position position="323"/>
    </location>
</feature>
<dbReference type="AlphaFoldDB" id="A0A6L5WJK4"/>
<feature type="chain" id="PRO_5027004669" description="Lipoprotein" evidence="3">
    <location>
        <begin position="30"/>
        <end position="323"/>
    </location>
</feature>
<sequence>MKQKYLKYRLKFLSLALVAAFGCSSTLLASTTHSYAYTDKEESTENQLKKRVELLEKQVENNLNIFKKEVDRYSKNAYIFQKTIREVKEKYLEKKIQNFKKYEDESIKYNQERLEADKNFTKYKDKFNLIKNNGFNNNQQEKELSTLSSEINNQSQNLKKKYIFEMEHNLKSLDSDIFNTYNSDDNSSIKNSIKDIRANIEDFHKNSNETNKQIEDIQKNIVNIQEEYNKLLNLPPQNKKDDIFKDQEQNDTPQAGKKDEEGKGGGLNSAPNTKQEQEENLLKSQQETKTLQNQKNAVETNIAAVGVINSSSDLISQSGIKNA</sequence>
<evidence type="ECO:0000313" key="5">
    <source>
        <dbReference type="Proteomes" id="UP000476338"/>
    </source>
</evidence>
<evidence type="ECO:0000256" key="2">
    <source>
        <dbReference type="SAM" id="MobiDB-lite"/>
    </source>
</evidence>
<gene>
    <name evidence="4" type="ORF">F1B92_05490</name>
</gene>
<reference evidence="4 5" key="1">
    <citation type="submission" date="2019-09" db="EMBL/GenBank/DDBJ databases">
        <authorList>
            <person name="Silva M."/>
            <person name="Pereira G."/>
            <person name="Lopes-Da-Costa L."/>
            <person name="Silva E."/>
        </authorList>
    </citation>
    <scope>NUCLEOTIDE SEQUENCE [LARGE SCALE GENOMIC DNA]</scope>
    <source>
        <strain evidence="4 5">FMV-PI01</strain>
    </source>
</reference>
<evidence type="ECO:0000256" key="1">
    <source>
        <dbReference type="SAM" id="Coils"/>
    </source>
</evidence>
<keyword evidence="1" id="KW-0175">Coiled coil</keyword>
<feature type="coiled-coil region" evidence="1">
    <location>
        <begin position="38"/>
        <end position="112"/>
    </location>
</feature>
<comment type="caution">
    <text evidence="4">The sequence shown here is derived from an EMBL/GenBank/DDBJ whole genome shotgun (WGS) entry which is preliminary data.</text>
</comment>
<proteinExistence type="predicted"/>
<keyword evidence="5" id="KW-1185">Reference proteome</keyword>
<organism evidence="4 5">
    <name type="scientific">Campylobacter portucalensis</name>
    <dbReference type="NCBI Taxonomy" id="2608384"/>
    <lineage>
        <taxon>Bacteria</taxon>
        <taxon>Pseudomonadati</taxon>
        <taxon>Campylobacterota</taxon>
        <taxon>Epsilonproteobacteria</taxon>
        <taxon>Campylobacterales</taxon>
        <taxon>Campylobacteraceae</taxon>
        <taxon>Campylobacter</taxon>
    </lineage>
</organism>
<keyword evidence="3" id="KW-0732">Signal</keyword>
<evidence type="ECO:0008006" key="6">
    <source>
        <dbReference type="Google" id="ProtNLM"/>
    </source>
</evidence>
<accession>A0A6L5WJK4</accession>
<feature type="compositionally biased region" description="Polar residues" evidence="2">
    <location>
        <begin position="282"/>
        <end position="293"/>
    </location>
</feature>
<feature type="signal peptide" evidence="3">
    <location>
        <begin position="1"/>
        <end position="29"/>
    </location>
</feature>
<evidence type="ECO:0000313" key="4">
    <source>
        <dbReference type="EMBL" id="MSN96622.1"/>
    </source>
</evidence>
<dbReference type="EMBL" id="VWSJ01000020">
    <property type="protein sequence ID" value="MSN96622.1"/>
    <property type="molecule type" value="Genomic_DNA"/>
</dbReference>
<dbReference type="PROSITE" id="PS51257">
    <property type="entry name" value="PROKAR_LIPOPROTEIN"/>
    <property type="match status" value="1"/>
</dbReference>
<evidence type="ECO:0000256" key="3">
    <source>
        <dbReference type="SAM" id="SignalP"/>
    </source>
</evidence>
<name>A0A6L5WJK4_9BACT</name>
<dbReference type="Proteomes" id="UP000476338">
    <property type="component" value="Unassembled WGS sequence"/>
</dbReference>
<reference evidence="4 5" key="2">
    <citation type="submission" date="2020-03" db="EMBL/GenBank/DDBJ databases">
        <title>Campylobacter portucalensis sp. nov., a new species of Campylobacter isolated from the reproductive tract of bulls.</title>
        <authorList>
            <person name="Silva M.F."/>
            <person name="Pereira G."/>
            <person name="Carneiro C."/>
            <person name="Hemphill A."/>
            <person name="Mateus L."/>
            <person name="Lopes-Da-Costa L."/>
            <person name="Silva E."/>
        </authorList>
    </citation>
    <scope>NUCLEOTIDE SEQUENCE [LARGE SCALE GENOMIC DNA]</scope>
    <source>
        <strain evidence="4 5">FMV-PI01</strain>
    </source>
</reference>
<dbReference type="RefSeq" id="WP_154570891.1">
    <property type="nucleotide sequence ID" value="NZ_VWSJ01000020.1"/>
</dbReference>